<dbReference type="Proteomes" id="UP000525652">
    <property type="component" value="Unassembled WGS sequence"/>
</dbReference>
<keyword evidence="2" id="KW-0489">Methyltransferase</keyword>
<dbReference type="Gene3D" id="3.40.50.150">
    <property type="entry name" value="Vaccinia Virus protein VP39"/>
    <property type="match status" value="1"/>
</dbReference>
<protein>
    <submittedName>
        <fullName evidence="2">Class I SAM-dependent methyltransferase</fullName>
    </submittedName>
</protein>
<dbReference type="PANTHER" id="PTHR43591:SF24">
    <property type="entry name" value="2-METHOXY-6-POLYPRENYL-1,4-BENZOQUINOL METHYLASE, MITOCHONDRIAL"/>
    <property type="match status" value="1"/>
</dbReference>
<reference evidence="2 3" key="1">
    <citation type="submission" date="2020-07" db="EMBL/GenBank/DDBJ databases">
        <authorList>
            <person name="Feng X."/>
        </authorList>
    </citation>
    <scope>NUCLEOTIDE SEQUENCE [LARGE SCALE GENOMIC DNA]</scope>
    <source>
        <strain evidence="2 3">JCM14086</strain>
    </source>
</reference>
<proteinExistence type="predicted"/>
<dbReference type="AlphaFoldDB" id="A0A7X1B2F8"/>
<dbReference type="PANTHER" id="PTHR43591">
    <property type="entry name" value="METHYLTRANSFERASE"/>
    <property type="match status" value="1"/>
</dbReference>
<dbReference type="RefSeq" id="WP_185695006.1">
    <property type="nucleotide sequence ID" value="NZ_JACHVA010000143.1"/>
</dbReference>
<evidence type="ECO:0000313" key="2">
    <source>
        <dbReference type="EMBL" id="MBC2604396.1"/>
    </source>
</evidence>
<name>A0A7X1B2F8_9BACT</name>
<evidence type="ECO:0000313" key="3">
    <source>
        <dbReference type="Proteomes" id="UP000525652"/>
    </source>
</evidence>
<dbReference type="EMBL" id="JACHVA010000143">
    <property type="protein sequence ID" value="MBC2604396.1"/>
    <property type="molecule type" value="Genomic_DNA"/>
</dbReference>
<gene>
    <name evidence="2" type="ORF">H5P30_21660</name>
</gene>
<dbReference type="SUPFAM" id="SSF53335">
    <property type="entry name" value="S-adenosyl-L-methionine-dependent methyltransferases"/>
    <property type="match status" value="1"/>
</dbReference>
<dbReference type="InterPro" id="IPR041698">
    <property type="entry name" value="Methyltransf_25"/>
</dbReference>
<dbReference type="InterPro" id="IPR029063">
    <property type="entry name" value="SAM-dependent_MTases_sf"/>
</dbReference>
<dbReference type="Pfam" id="PF13649">
    <property type="entry name" value="Methyltransf_25"/>
    <property type="match status" value="1"/>
</dbReference>
<feature type="domain" description="Methyltransferase" evidence="1">
    <location>
        <begin position="46"/>
        <end position="142"/>
    </location>
</feature>
<sequence>MNKGDVRKFYNQEDVIDHYAQAASDVGLWISEEKIFQRVFSTEDSILELGCGAGRIAIGLYELGYTKIFATDYARKMVGRARSAAEILEYPIPFGVQDATDLDFADEMFDGAIFGFNGLMQIPGRDGRKKAMSEIFRVLRPGSWFVFTSHDRNASEHPSFWKAETKRWRAGTQDPDLIDFGDRIGATPWGDLYIHVPEANMIRADLKEVGFRIEIDVLRSKLADEPPGVKEFSDECRFWVAQKPEAKE</sequence>
<evidence type="ECO:0000259" key="1">
    <source>
        <dbReference type="Pfam" id="PF13649"/>
    </source>
</evidence>
<dbReference type="GO" id="GO:0008168">
    <property type="term" value="F:methyltransferase activity"/>
    <property type="evidence" value="ECO:0007669"/>
    <property type="project" value="UniProtKB-KW"/>
</dbReference>
<comment type="caution">
    <text evidence="2">The sequence shown here is derived from an EMBL/GenBank/DDBJ whole genome shotgun (WGS) entry which is preliminary data.</text>
</comment>
<organism evidence="2 3">
    <name type="scientific">Puniceicoccus vermicola</name>
    <dbReference type="NCBI Taxonomy" id="388746"/>
    <lineage>
        <taxon>Bacteria</taxon>
        <taxon>Pseudomonadati</taxon>
        <taxon>Verrucomicrobiota</taxon>
        <taxon>Opitutia</taxon>
        <taxon>Puniceicoccales</taxon>
        <taxon>Puniceicoccaceae</taxon>
        <taxon>Puniceicoccus</taxon>
    </lineage>
</organism>
<keyword evidence="2" id="KW-0808">Transferase</keyword>
<dbReference type="GO" id="GO:0032259">
    <property type="term" value="P:methylation"/>
    <property type="evidence" value="ECO:0007669"/>
    <property type="project" value="UniProtKB-KW"/>
</dbReference>
<dbReference type="CDD" id="cd02440">
    <property type="entry name" value="AdoMet_MTases"/>
    <property type="match status" value="1"/>
</dbReference>
<accession>A0A7X1B2F8</accession>
<keyword evidence="3" id="KW-1185">Reference proteome</keyword>